<evidence type="ECO:0000313" key="2">
    <source>
        <dbReference type="EMBL" id="KAJ8433381.1"/>
    </source>
</evidence>
<accession>A0A9Q1Q9N2</accession>
<reference evidence="2" key="1">
    <citation type="submission" date="2022-04" db="EMBL/GenBank/DDBJ databases">
        <title>Carnegiea gigantea Genome sequencing and assembly v2.</title>
        <authorList>
            <person name="Copetti D."/>
            <person name="Sanderson M.J."/>
            <person name="Burquez A."/>
            <person name="Wojciechowski M.F."/>
        </authorList>
    </citation>
    <scope>NUCLEOTIDE SEQUENCE</scope>
    <source>
        <strain evidence="2">SGP5-SGP5p</strain>
        <tissue evidence="2">Aerial part</tissue>
    </source>
</reference>
<evidence type="ECO:0000256" key="1">
    <source>
        <dbReference type="SAM" id="MobiDB-lite"/>
    </source>
</evidence>
<evidence type="ECO:0000313" key="3">
    <source>
        <dbReference type="Proteomes" id="UP001153076"/>
    </source>
</evidence>
<comment type="caution">
    <text evidence="2">The sequence shown here is derived from an EMBL/GenBank/DDBJ whole genome shotgun (WGS) entry which is preliminary data.</text>
</comment>
<keyword evidence="3" id="KW-1185">Reference proteome</keyword>
<dbReference type="Proteomes" id="UP001153076">
    <property type="component" value="Unassembled WGS sequence"/>
</dbReference>
<sequence>MLLQKVVLFLPGSQAKSFVLEQELSAAPFLEVFEEERLSGLARASLLGPKPTYCCTTRTETVAAKSDDANRSPIAPSSGHSLQSVRPAVSGDITPCPRPTIPLIAKNRGRRSPETKSSSFSMRVTPKGPLGMMRPNTKAPNTECVPIASVTNPAIITPKSLKGSPSGVRLIIHMIMGRTTKMHIITNAVLERMTYRDVMEFAFVSARAMARAKRIHAHMSLTRADDIAMRPISVLISLSSAKILASTGKAVTARATPMNRMKVASCLNLCSLSMMRLKVQPIAKGRIMPPIAKLIAFLPVRLITARSISTPMRKRKYRRPMLAIVSSTMTLLKGKIVLAKLLNLPNTDGPSITPPCSA</sequence>
<dbReference type="AlphaFoldDB" id="A0A9Q1Q9N2"/>
<organism evidence="2 3">
    <name type="scientific">Carnegiea gigantea</name>
    <dbReference type="NCBI Taxonomy" id="171969"/>
    <lineage>
        <taxon>Eukaryota</taxon>
        <taxon>Viridiplantae</taxon>
        <taxon>Streptophyta</taxon>
        <taxon>Embryophyta</taxon>
        <taxon>Tracheophyta</taxon>
        <taxon>Spermatophyta</taxon>
        <taxon>Magnoliopsida</taxon>
        <taxon>eudicotyledons</taxon>
        <taxon>Gunneridae</taxon>
        <taxon>Pentapetalae</taxon>
        <taxon>Caryophyllales</taxon>
        <taxon>Cactineae</taxon>
        <taxon>Cactaceae</taxon>
        <taxon>Cactoideae</taxon>
        <taxon>Echinocereeae</taxon>
        <taxon>Carnegiea</taxon>
    </lineage>
</organism>
<feature type="region of interest" description="Disordered" evidence="1">
    <location>
        <begin position="64"/>
        <end position="137"/>
    </location>
</feature>
<protein>
    <submittedName>
        <fullName evidence="2">Uncharacterized protein</fullName>
    </submittedName>
</protein>
<dbReference type="OrthoDB" id="10489535at2759"/>
<proteinExistence type="predicted"/>
<dbReference type="EMBL" id="JAKOGI010000545">
    <property type="protein sequence ID" value="KAJ8433381.1"/>
    <property type="molecule type" value="Genomic_DNA"/>
</dbReference>
<gene>
    <name evidence="2" type="ORF">Cgig2_019171</name>
</gene>
<name>A0A9Q1Q9N2_9CARY</name>